<evidence type="ECO:0000313" key="9">
    <source>
        <dbReference type="Proteomes" id="UP000799537"/>
    </source>
</evidence>
<comment type="cofactor">
    <cofactor evidence="1 6">
        <name>FAD</name>
        <dbReference type="ChEBI" id="CHEBI:57692"/>
    </cofactor>
</comment>
<evidence type="ECO:0000259" key="7">
    <source>
        <dbReference type="Pfam" id="PF01593"/>
    </source>
</evidence>
<sequence>MSRTTEGHIYTRSEGHYDGLTTDAVTSGSPRIKSSYDVIVIGAGFAGLVAARDLSQTTNLSVLLLEARHRIGGRTWTAKAWGEEYEMGGTWVHWAQPHVYSEISRYGLHTSLKTISGSVALENIFQRPRGSTKPAEAVDLPTFAEKQTRLIAEFFTIDGQTAHELMPFPHDPSRAGAQPWKKYDHLSIRGRLEQLDWSDEDKDLIEVTFESVGLAPGEQLAFTSVLEWWALSGYTMDGFGAAVGSFKIGEGGMTGLARRVLAEYNGDRLFGTCVKRIEQSRDEVKVCVDAGEVISARRVVCTIPLNCLKDVEFDPPMSVLRQEAFEAGHINRGTKYHFHIDQVQPGWGSGAVDDCDNDFLTAMTDHNGTQSDQPDGTHCVAFGYSGHLPDPSDDMRVISAFQQLKSDASVRGYLTHHWAKDPFAQGTWFCAAPGQTTKYFDELQKPHQRVHMASADWSDGWRGFVDGAIEQGRRSALRVAEALEMEKASVSGNH</sequence>
<comment type="similarity">
    <text evidence="2 6">Belongs to the flavin monoamine oxidase family.</text>
</comment>
<dbReference type="Pfam" id="PF01593">
    <property type="entry name" value="Amino_oxidase"/>
    <property type="match status" value="1"/>
</dbReference>
<keyword evidence="3 6" id="KW-0560">Oxidoreductase</keyword>
<dbReference type="EC" id="1.4.3.-" evidence="6"/>
<dbReference type="SUPFAM" id="SSF51905">
    <property type="entry name" value="FAD/NAD(P)-binding domain"/>
    <property type="match status" value="1"/>
</dbReference>
<dbReference type="Gene3D" id="3.50.50.60">
    <property type="entry name" value="FAD/NAD(P)-binding domain"/>
    <property type="match status" value="2"/>
</dbReference>
<keyword evidence="6" id="KW-0274">FAD</keyword>
<dbReference type="InterPro" id="IPR036188">
    <property type="entry name" value="FAD/NAD-bd_sf"/>
</dbReference>
<dbReference type="GeneID" id="54560720"/>
<gene>
    <name evidence="8" type="ORF">M409DRAFT_24910</name>
</gene>
<feature type="binding site" evidence="5">
    <location>
        <position position="274"/>
    </location>
    <ligand>
        <name>FAD</name>
        <dbReference type="ChEBI" id="CHEBI:57692"/>
    </ligand>
</feature>
<dbReference type="OrthoDB" id="7777654at2759"/>
<dbReference type="InterPro" id="IPR001613">
    <property type="entry name" value="Flavin_amine_oxidase"/>
</dbReference>
<dbReference type="PANTHER" id="PTHR43563">
    <property type="entry name" value="AMINE OXIDASE"/>
    <property type="match status" value="1"/>
</dbReference>
<comment type="catalytic activity">
    <reaction evidence="4">
        <text>a secondary aliphatic amine + O2 + H2O = a primary amine + an aldehyde + H2O2</text>
        <dbReference type="Rhea" id="RHEA:26414"/>
        <dbReference type="ChEBI" id="CHEBI:15377"/>
        <dbReference type="ChEBI" id="CHEBI:15379"/>
        <dbReference type="ChEBI" id="CHEBI:16240"/>
        <dbReference type="ChEBI" id="CHEBI:17478"/>
        <dbReference type="ChEBI" id="CHEBI:58855"/>
        <dbReference type="ChEBI" id="CHEBI:65296"/>
        <dbReference type="EC" id="1.4.3.4"/>
    </reaction>
</comment>
<organism evidence="8 9">
    <name type="scientific">Zasmidium cellare ATCC 36951</name>
    <dbReference type="NCBI Taxonomy" id="1080233"/>
    <lineage>
        <taxon>Eukaryota</taxon>
        <taxon>Fungi</taxon>
        <taxon>Dikarya</taxon>
        <taxon>Ascomycota</taxon>
        <taxon>Pezizomycotina</taxon>
        <taxon>Dothideomycetes</taxon>
        <taxon>Dothideomycetidae</taxon>
        <taxon>Mycosphaerellales</taxon>
        <taxon>Mycosphaerellaceae</taxon>
        <taxon>Zasmidium</taxon>
    </lineage>
</organism>
<protein>
    <recommendedName>
        <fullName evidence="6">Amine oxidase</fullName>
        <ecNumber evidence="6">1.4.3.-</ecNumber>
    </recommendedName>
</protein>
<name>A0A6A6CH52_ZASCE</name>
<dbReference type="AlphaFoldDB" id="A0A6A6CH52"/>
<evidence type="ECO:0000256" key="5">
    <source>
        <dbReference type="PIRSR" id="PIRSR601613-1"/>
    </source>
</evidence>
<dbReference type="InterPro" id="IPR050703">
    <property type="entry name" value="Flavin_MAO"/>
</dbReference>
<dbReference type="InterPro" id="IPR002937">
    <property type="entry name" value="Amino_oxidase"/>
</dbReference>
<feature type="domain" description="Amine oxidase" evidence="7">
    <location>
        <begin position="45"/>
        <end position="479"/>
    </location>
</feature>
<evidence type="ECO:0000256" key="4">
    <source>
        <dbReference type="ARBA" id="ARBA00048448"/>
    </source>
</evidence>
<dbReference type="GO" id="GO:0097621">
    <property type="term" value="F:monoamine oxidase activity"/>
    <property type="evidence" value="ECO:0007669"/>
    <property type="project" value="UniProtKB-EC"/>
</dbReference>
<keyword evidence="6" id="KW-0285">Flavoprotein</keyword>
<evidence type="ECO:0000256" key="2">
    <source>
        <dbReference type="ARBA" id="ARBA00005995"/>
    </source>
</evidence>
<keyword evidence="9" id="KW-1185">Reference proteome</keyword>
<evidence type="ECO:0000256" key="3">
    <source>
        <dbReference type="ARBA" id="ARBA00023002"/>
    </source>
</evidence>
<reference evidence="8" key="1">
    <citation type="journal article" date="2020" name="Stud. Mycol.">
        <title>101 Dothideomycetes genomes: a test case for predicting lifestyles and emergence of pathogens.</title>
        <authorList>
            <person name="Haridas S."/>
            <person name="Albert R."/>
            <person name="Binder M."/>
            <person name="Bloem J."/>
            <person name="Labutti K."/>
            <person name="Salamov A."/>
            <person name="Andreopoulos B."/>
            <person name="Baker S."/>
            <person name="Barry K."/>
            <person name="Bills G."/>
            <person name="Bluhm B."/>
            <person name="Cannon C."/>
            <person name="Castanera R."/>
            <person name="Culley D."/>
            <person name="Daum C."/>
            <person name="Ezra D."/>
            <person name="Gonzalez J."/>
            <person name="Henrissat B."/>
            <person name="Kuo A."/>
            <person name="Liang C."/>
            <person name="Lipzen A."/>
            <person name="Lutzoni F."/>
            <person name="Magnuson J."/>
            <person name="Mondo S."/>
            <person name="Nolan M."/>
            <person name="Ohm R."/>
            <person name="Pangilinan J."/>
            <person name="Park H.-J."/>
            <person name="Ramirez L."/>
            <person name="Alfaro M."/>
            <person name="Sun H."/>
            <person name="Tritt A."/>
            <person name="Yoshinaga Y."/>
            <person name="Zwiers L.-H."/>
            <person name="Turgeon B."/>
            <person name="Goodwin S."/>
            <person name="Spatafora J."/>
            <person name="Crous P."/>
            <person name="Grigoriev I."/>
        </authorList>
    </citation>
    <scope>NUCLEOTIDE SEQUENCE</scope>
    <source>
        <strain evidence="8">ATCC 36951</strain>
    </source>
</reference>
<dbReference type="PANTHER" id="PTHR43563:SF1">
    <property type="entry name" value="AMINE OXIDASE [FLAVIN-CONTAINING] B"/>
    <property type="match status" value="1"/>
</dbReference>
<feature type="binding site" evidence="5">
    <location>
        <begin position="66"/>
        <end position="67"/>
    </location>
    <ligand>
        <name>FAD</name>
        <dbReference type="ChEBI" id="CHEBI:57692"/>
    </ligand>
</feature>
<evidence type="ECO:0000256" key="6">
    <source>
        <dbReference type="RuleBase" id="RU362067"/>
    </source>
</evidence>
<dbReference type="EMBL" id="ML993602">
    <property type="protein sequence ID" value="KAF2165009.1"/>
    <property type="molecule type" value="Genomic_DNA"/>
</dbReference>
<dbReference type="RefSeq" id="XP_033665898.1">
    <property type="nucleotide sequence ID" value="XM_033807448.1"/>
</dbReference>
<dbReference type="Gene3D" id="3.90.660.10">
    <property type="match status" value="2"/>
</dbReference>
<evidence type="ECO:0000313" key="8">
    <source>
        <dbReference type="EMBL" id="KAF2165009.1"/>
    </source>
</evidence>
<dbReference type="Proteomes" id="UP000799537">
    <property type="component" value="Unassembled WGS sequence"/>
</dbReference>
<dbReference type="PRINTS" id="PR00757">
    <property type="entry name" value="AMINEOXDASEF"/>
</dbReference>
<evidence type="ECO:0000256" key="1">
    <source>
        <dbReference type="ARBA" id="ARBA00001974"/>
    </source>
</evidence>
<proteinExistence type="inferred from homology"/>
<accession>A0A6A6CH52</accession>